<protein>
    <submittedName>
        <fullName evidence="3">Glycosyltransferase involved in cell wall bisynthesis</fullName>
    </submittedName>
</protein>
<dbReference type="Gene3D" id="3.40.50.2000">
    <property type="entry name" value="Glycogen Phosphorylase B"/>
    <property type="match status" value="2"/>
</dbReference>
<dbReference type="Pfam" id="PF00534">
    <property type="entry name" value="Glycos_transf_1"/>
    <property type="match status" value="1"/>
</dbReference>
<dbReference type="PANTHER" id="PTHR45947:SF3">
    <property type="entry name" value="SULFOQUINOVOSYL TRANSFERASE SQD2"/>
    <property type="match status" value="1"/>
</dbReference>
<sequence length="367" mass="41343">MEDSRNRILIVSNMYPGKHSETYGIFVKNQVEALRKKGHKIDVAAIDDARTGKFNNMRKYLVWLLHALYAVFRYKDNYKLVHAHYVFPSGLIGLLSKKLFGTKLVVTAHGGDINKLAKKNKFYFNQTKRILQASDVIIAVGEDLQKQIIEDFHVDSNNVRLMSMGVDRSVFAPIPKFKAKKETAFDIEGFHILFVGNHIREKGLMELLESYQQLKAQYDYLRLHLIGSQKNQEFLEELNQRIEEKRIIGVSLHGPKNQEELSKYMAAADVLVLPSYSEGFGLVALEAMSANTPVVGSDVGGLSHLLAENAGILVKPKDSAALSAGIEELIRDPEKGNLLVAQGDKKAELFSQQRIIEELSQIYQLVD</sequence>
<name>A0A1H4DVG5_9BACI</name>
<dbReference type="EMBL" id="FNQR01000008">
    <property type="protein sequence ID" value="SEA76754.1"/>
    <property type="molecule type" value="Genomic_DNA"/>
</dbReference>
<proteinExistence type="predicted"/>
<organism evidence="3 4">
    <name type="scientific">Thalassobacillus cyri</name>
    <dbReference type="NCBI Taxonomy" id="571932"/>
    <lineage>
        <taxon>Bacteria</taxon>
        <taxon>Bacillati</taxon>
        <taxon>Bacillota</taxon>
        <taxon>Bacilli</taxon>
        <taxon>Bacillales</taxon>
        <taxon>Bacillaceae</taxon>
        <taxon>Thalassobacillus</taxon>
    </lineage>
</organism>
<dbReference type="AlphaFoldDB" id="A0A1H4DVG5"/>
<dbReference type="Pfam" id="PF13439">
    <property type="entry name" value="Glyco_transf_4"/>
    <property type="match status" value="1"/>
</dbReference>
<keyword evidence="4" id="KW-1185">Reference proteome</keyword>
<dbReference type="InterPro" id="IPR028098">
    <property type="entry name" value="Glyco_trans_4-like_N"/>
</dbReference>
<evidence type="ECO:0000313" key="3">
    <source>
        <dbReference type="EMBL" id="SEA76754.1"/>
    </source>
</evidence>
<reference evidence="3 4" key="1">
    <citation type="submission" date="2016-10" db="EMBL/GenBank/DDBJ databases">
        <authorList>
            <person name="de Groot N.N."/>
        </authorList>
    </citation>
    <scope>NUCLEOTIDE SEQUENCE [LARGE SCALE GENOMIC DNA]</scope>
    <source>
        <strain evidence="3 4">CCM7597</strain>
    </source>
</reference>
<feature type="domain" description="Glycosyltransferase subfamily 4-like N-terminal" evidence="2">
    <location>
        <begin position="26"/>
        <end position="168"/>
    </location>
</feature>
<feature type="domain" description="Glycosyl transferase family 1" evidence="1">
    <location>
        <begin position="178"/>
        <end position="340"/>
    </location>
</feature>
<evidence type="ECO:0000259" key="2">
    <source>
        <dbReference type="Pfam" id="PF13439"/>
    </source>
</evidence>
<evidence type="ECO:0000313" key="4">
    <source>
        <dbReference type="Proteomes" id="UP000198584"/>
    </source>
</evidence>
<keyword evidence="3" id="KW-0808">Transferase</keyword>
<dbReference type="GO" id="GO:0016757">
    <property type="term" value="F:glycosyltransferase activity"/>
    <property type="evidence" value="ECO:0007669"/>
    <property type="project" value="InterPro"/>
</dbReference>
<gene>
    <name evidence="3" type="ORF">SAMN05421743_10823</name>
</gene>
<dbReference type="InterPro" id="IPR001296">
    <property type="entry name" value="Glyco_trans_1"/>
</dbReference>
<dbReference type="PANTHER" id="PTHR45947">
    <property type="entry name" value="SULFOQUINOVOSYL TRANSFERASE SQD2"/>
    <property type="match status" value="1"/>
</dbReference>
<accession>A0A1H4DVG5</accession>
<dbReference type="SUPFAM" id="SSF53756">
    <property type="entry name" value="UDP-Glycosyltransferase/glycogen phosphorylase"/>
    <property type="match status" value="1"/>
</dbReference>
<dbReference type="Proteomes" id="UP000198584">
    <property type="component" value="Unassembled WGS sequence"/>
</dbReference>
<dbReference type="InterPro" id="IPR050194">
    <property type="entry name" value="Glycosyltransferase_grp1"/>
</dbReference>
<dbReference type="STRING" id="571932.SAMN05421743_10823"/>
<evidence type="ECO:0000259" key="1">
    <source>
        <dbReference type="Pfam" id="PF00534"/>
    </source>
</evidence>